<dbReference type="PANTHER" id="PTHR42760">
    <property type="entry name" value="SHORT-CHAIN DEHYDROGENASES/REDUCTASES FAMILY MEMBER"/>
    <property type="match status" value="1"/>
</dbReference>
<dbReference type="EMBL" id="UGYK01000002">
    <property type="protein sequence ID" value="SUI39477.1"/>
    <property type="molecule type" value="Genomic_DNA"/>
</dbReference>
<dbReference type="InterPro" id="IPR036291">
    <property type="entry name" value="NAD(P)-bd_dom_sf"/>
</dbReference>
<dbReference type="InterPro" id="IPR011008">
    <property type="entry name" value="Dimeric_a/b-barrel"/>
</dbReference>
<dbReference type="PRINTS" id="PR00081">
    <property type="entry name" value="GDHRDH"/>
</dbReference>
<dbReference type="GO" id="GO:0016616">
    <property type="term" value="F:oxidoreductase activity, acting on the CH-OH group of donors, NAD or NADP as acceptor"/>
    <property type="evidence" value="ECO:0007669"/>
    <property type="project" value="TreeGrafter"/>
</dbReference>
<gene>
    <name evidence="4" type="primary">lvr_1</name>
    <name evidence="4" type="ORF">NCTC10211_00407</name>
</gene>
<keyword evidence="2 4" id="KW-0560">Oxidoreductase</keyword>
<dbReference type="InterPro" id="IPR008000">
    <property type="entry name" value="Rham/fucose_mutarotase"/>
</dbReference>
<proteinExistence type="inferred from homology"/>
<evidence type="ECO:0000256" key="3">
    <source>
        <dbReference type="RuleBase" id="RU000363"/>
    </source>
</evidence>
<dbReference type="InterPro" id="IPR020904">
    <property type="entry name" value="Sc_DH/Rdtase_CS"/>
</dbReference>
<dbReference type="SUPFAM" id="SSF54909">
    <property type="entry name" value="Dimeric alpha+beta barrel"/>
    <property type="match status" value="1"/>
</dbReference>
<dbReference type="EC" id="1.1.1.-" evidence="4"/>
<organism evidence="4 5">
    <name type="scientific">Serratia marcescens</name>
    <dbReference type="NCBI Taxonomy" id="615"/>
    <lineage>
        <taxon>Bacteria</taxon>
        <taxon>Pseudomonadati</taxon>
        <taxon>Pseudomonadota</taxon>
        <taxon>Gammaproteobacteria</taxon>
        <taxon>Enterobacterales</taxon>
        <taxon>Yersiniaceae</taxon>
        <taxon>Serratia</taxon>
    </lineage>
</organism>
<dbReference type="CDD" id="cd05233">
    <property type="entry name" value="SDR_c"/>
    <property type="match status" value="1"/>
</dbReference>
<dbReference type="NCBIfam" id="NF006384">
    <property type="entry name" value="PRK08628.1"/>
    <property type="match status" value="1"/>
</dbReference>
<evidence type="ECO:0000256" key="2">
    <source>
        <dbReference type="ARBA" id="ARBA00023002"/>
    </source>
</evidence>
<evidence type="ECO:0000313" key="5">
    <source>
        <dbReference type="Proteomes" id="UP000254765"/>
    </source>
</evidence>
<dbReference type="Pfam" id="PF00106">
    <property type="entry name" value="adh_short"/>
    <property type="match status" value="1"/>
</dbReference>
<accession>A0A379Y1D1</accession>
<dbReference type="PRINTS" id="PR00080">
    <property type="entry name" value="SDRFAMILY"/>
</dbReference>
<name>A0A379Y1D1_SERMA</name>
<dbReference type="Proteomes" id="UP000254765">
    <property type="component" value="Unassembled WGS sequence"/>
</dbReference>
<evidence type="ECO:0000256" key="1">
    <source>
        <dbReference type="ARBA" id="ARBA00006484"/>
    </source>
</evidence>
<dbReference type="Gene3D" id="3.30.70.100">
    <property type="match status" value="1"/>
</dbReference>
<dbReference type="PROSITE" id="PS00061">
    <property type="entry name" value="ADH_SHORT"/>
    <property type="match status" value="1"/>
</dbReference>
<dbReference type="SUPFAM" id="SSF51735">
    <property type="entry name" value="NAD(P)-binding Rossmann-fold domains"/>
    <property type="match status" value="1"/>
</dbReference>
<comment type="similarity">
    <text evidence="1 3">Belongs to the short-chain dehydrogenases/reductases (SDR) family.</text>
</comment>
<dbReference type="Pfam" id="PF05336">
    <property type="entry name" value="rhaM"/>
    <property type="match status" value="1"/>
</dbReference>
<dbReference type="Gene3D" id="3.40.50.720">
    <property type="entry name" value="NAD(P)-binding Rossmann-like Domain"/>
    <property type="match status" value="1"/>
</dbReference>
<reference evidence="4 5" key="1">
    <citation type="submission" date="2018-06" db="EMBL/GenBank/DDBJ databases">
        <authorList>
            <consortium name="Pathogen Informatics"/>
            <person name="Doyle S."/>
        </authorList>
    </citation>
    <scope>NUCLEOTIDE SEQUENCE [LARGE SCALE GENOMIC DNA]</scope>
    <source>
        <strain evidence="4 5">NCTC10211</strain>
    </source>
</reference>
<dbReference type="PANTHER" id="PTHR42760:SF133">
    <property type="entry name" value="3-OXOACYL-[ACYL-CARRIER-PROTEIN] REDUCTASE"/>
    <property type="match status" value="1"/>
</dbReference>
<dbReference type="GO" id="GO:0016857">
    <property type="term" value="F:racemase and epimerase activity, acting on carbohydrates and derivatives"/>
    <property type="evidence" value="ECO:0007669"/>
    <property type="project" value="InterPro"/>
</dbReference>
<evidence type="ECO:0000313" key="4">
    <source>
        <dbReference type="EMBL" id="SUI39477.1"/>
    </source>
</evidence>
<protein>
    <submittedName>
        <fullName evidence="4">Levodione reductase</fullName>
        <ecNumber evidence="4">1.1.1.-</ecNumber>
    </submittedName>
</protein>
<dbReference type="InterPro" id="IPR002347">
    <property type="entry name" value="SDR_fam"/>
</dbReference>
<sequence>MDLYLQDKVVLVTGGGAGIGAAISHVLAEEGAIPVLVTNAAPEAALLADLQRLQPRTEVILTELCDEAACRRAVSQTLATFGRIDGLVNNAGVNDGVGLEAGREAFVGSLEKNLVHYYLMAHLCQAALRESRGAIVNIASKTALSGQGGTSGYTAAKGAVLALTREWAVSLRHDGVRVNAVVPAEVITPQYQRWLNTFAEPQRQMEKNHRAHSARAAHDHAARNRRYRGVSAVVAVIAYHRAVAVGGRRLPASRSGADVSGAAAGRRRFCQALDLIDSPALIAEYQQRHQRIWPGIAAHLREHGILDMEIYRLGTRLFMIVEVSADFDAARFDAASLNNPEVQRWEALMWHYQAATPWTPQGEKWVEMARIFSLQQQ</sequence>
<dbReference type="AlphaFoldDB" id="A0A379Y1D1"/>